<gene>
    <name evidence="1" type="ORF">BJX63DRAFT_413360</name>
</gene>
<evidence type="ECO:0000313" key="2">
    <source>
        <dbReference type="Proteomes" id="UP001610334"/>
    </source>
</evidence>
<proteinExistence type="predicted"/>
<comment type="caution">
    <text evidence="1">The sequence shown here is derived from an EMBL/GenBank/DDBJ whole genome shotgun (WGS) entry which is preliminary data.</text>
</comment>
<keyword evidence="2" id="KW-1185">Reference proteome</keyword>
<organism evidence="1 2">
    <name type="scientific">Aspergillus granulosus</name>
    <dbReference type="NCBI Taxonomy" id="176169"/>
    <lineage>
        <taxon>Eukaryota</taxon>
        <taxon>Fungi</taxon>
        <taxon>Dikarya</taxon>
        <taxon>Ascomycota</taxon>
        <taxon>Pezizomycotina</taxon>
        <taxon>Eurotiomycetes</taxon>
        <taxon>Eurotiomycetidae</taxon>
        <taxon>Eurotiales</taxon>
        <taxon>Aspergillaceae</taxon>
        <taxon>Aspergillus</taxon>
        <taxon>Aspergillus subgen. Nidulantes</taxon>
    </lineage>
</organism>
<sequence>MSLLVSSIAGLHWYSAIHSIFHWTPEYALPTKVEKKLRREFICPSSVQKGWTAYFCPLLVKGLISARPKLRHDQWGTPCVAVGPSHKSAPG</sequence>
<dbReference type="EMBL" id="JBFXLT010000156">
    <property type="protein sequence ID" value="KAL2802946.1"/>
    <property type="molecule type" value="Genomic_DNA"/>
</dbReference>
<evidence type="ECO:0000313" key="1">
    <source>
        <dbReference type="EMBL" id="KAL2802946.1"/>
    </source>
</evidence>
<dbReference type="Proteomes" id="UP001610334">
    <property type="component" value="Unassembled WGS sequence"/>
</dbReference>
<evidence type="ECO:0008006" key="3">
    <source>
        <dbReference type="Google" id="ProtNLM"/>
    </source>
</evidence>
<protein>
    <recommendedName>
        <fullName evidence="3">Secreted protein</fullName>
    </recommendedName>
</protein>
<reference evidence="1 2" key="1">
    <citation type="submission" date="2024-07" db="EMBL/GenBank/DDBJ databases">
        <title>Section-level genome sequencing and comparative genomics of Aspergillus sections Usti and Cavernicolus.</title>
        <authorList>
            <consortium name="Lawrence Berkeley National Laboratory"/>
            <person name="Nybo J.L."/>
            <person name="Vesth T.C."/>
            <person name="Theobald S."/>
            <person name="Frisvad J.C."/>
            <person name="Larsen T.O."/>
            <person name="Kjaerboelling I."/>
            <person name="Rothschild-Mancinelli K."/>
            <person name="Lyhne E.K."/>
            <person name="Kogle M.E."/>
            <person name="Barry K."/>
            <person name="Clum A."/>
            <person name="Na H."/>
            <person name="Ledsgaard L."/>
            <person name="Lin J."/>
            <person name="Lipzen A."/>
            <person name="Kuo A."/>
            <person name="Riley R."/>
            <person name="Mondo S."/>
            <person name="Labutti K."/>
            <person name="Haridas S."/>
            <person name="Pangalinan J."/>
            <person name="Salamov A.A."/>
            <person name="Simmons B.A."/>
            <person name="Magnuson J.K."/>
            <person name="Chen J."/>
            <person name="Drula E."/>
            <person name="Henrissat B."/>
            <person name="Wiebenga A."/>
            <person name="Lubbers R.J."/>
            <person name="Gomes A.C."/>
            <person name="Makela M.R."/>
            <person name="Stajich J."/>
            <person name="Grigoriev I.V."/>
            <person name="Mortensen U.H."/>
            <person name="De Vries R.P."/>
            <person name="Baker S.E."/>
            <person name="Andersen M.R."/>
        </authorList>
    </citation>
    <scope>NUCLEOTIDE SEQUENCE [LARGE SCALE GENOMIC DNA]</scope>
    <source>
        <strain evidence="1 2">CBS 588.65</strain>
    </source>
</reference>
<accession>A0ABR4GV50</accession>
<name>A0ABR4GV50_9EURO</name>